<evidence type="ECO:0000313" key="3">
    <source>
        <dbReference type="EMBL" id="KAJ7641919.1"/>
    </source>
</evidence>
<gene>
    <name evidence="3" type="ORF">FB45DRAFT_738334</name>
</gene>
<feature type="region of interest" description="Disordered" evidence="1">
    <location>
        <begin position="1"/>
        <end position="28"/>
    </location>
</feature>
<evidence type="ECO:0000256" key="1">
    <source>
        <dbReference type="SAM" id="MobiDB-lite"/>
    </source>
</evidence>
<dbReference type="AlphaFoldDB" id="A0AAD7C8Q3"/>
<accession>A0AAD7C8Q3</accession>
<dbReference type="PANTHER" id="PTHR15615:SF10">
    <property type="entry name" value="PHO85 CYCLIN-2-RELATED"/>
    <property type="match status" value="1"/>
</dbReference>
<proteinExistence type="predicted"/>
<dbReference type="Pfam" id="PF00134">
    <property type="entry name" value="Cyclin_N"/>
    <property type="match status" value="1"/>
</dbReference>
<feature type="compositionally biased region" description="Low complexity" evidence="1">
    <location>
        <begin position="234"/>
        <end position="245"/>
    </location>
</feature>
<evidence type="ECO:0000313" key="4">
    <source>
        <dbReference type="Proteomes" id="UP001221142"/>
    </source>
</evidence>
<evidence type="ECO:0000259" key="2">
    <source>
        <dbReference type="Pfam" id="PF00134"/>
    </source>
</evidence>
<dbReference type="CDD" id="cd20557">
    <property type="entry name" value="CYCLIN_ScPCL1-like"/>
    <property type="match status" value="1"/>
</dbReference>
<keyword evidence="4" id="KW-1185">Reference proteome</keyword>
<dbReference type="GO" id="GO:0005634">
    <property type="term" value="C:nucleus"/>
    <property type="evidence" value="ECO:0007669"/>
    <property type="project" value="TreeGrafter"/>
</dbReference>
<sequence>MVNRSATPPSVSTSSSPSSYYSPSTSGSDGPVHAASLVDPLRHSPELLQLLDIKLSPPVIEYVVDCVTDVVEHALTASGAYPLGLPTLAHSSLISFASNVFTRAEVPTATVLVSLTYIARARSHLCISIPQYAFERVFLGALICASKYTNDSALKNVHWGICSGVFGKRDIGRIEREFLDVLGWQLGIREEHVLAHYAGLMRAAGPPVSRLLNVALRHHRHSSTSSTASVPGLEPSSPESRSASPSPSPRTPPPRSAPSVPQKLPPDVPMDVGDMYDVELHAPGPIHGSKTYGSRFHELLRTFSVAVRRPPLPHPHYHPHSRPPSTGPLSLVV</sequence>
<dbReference type="InterPro" id="IPR013922">
    <property type="entry name" value="Cyclin_PHO80-like"/>
</dbReference>
<protein>
    <recommendedName>
        <fullName evidence="2">Cyclin N-terminal domain-containing protein</fullName>
    </recommendedName>
</protein>
<dbReference type="PANTHER" id="PTHR15615">
    <property type="match status" value="1"/>
</dbReference>
<dbReference type="Gene3D" id="1.10.472.10">
    <property type="entry name" value="Cyclin-like"/>
    <property type="match status" value="1"/>
</dbReference>
<dbReference type="EMBL" id="JARKIF010000004">
    <property type="protein sequence ID" value="KAJ7641919.1"/>
    <property type="molecule type" value="Genomic_DNA"/>
</dbReference>
<dbReference type="GO" id="GO:0019901">
    <property type="term" value="F:protein kinase binding"/>
    <property type="evidence" value="ECO:0007669"/>
    <property type="project" value="InterPro"/>
</dbReference>
<name>A0AAD7C8Q3_9AGAR</name>
<feature type="compositionally biased region" description="Pro residues" evidence="1">
    <location>
        <begin position="246"/>
        <end position="256"/>
    </location>
</feature>
<dbReference type="InterPro" id="IPR006671">
    <property type="entry name" value="Cyclin_N"/>
</dbReference>
<feature type="domain" description="Cyclin N-terminal" evidence="2">
    <location>
        <begin position="92"/>
        <end position="186"/>
    </location>
</feature>
<dbReference type="InterPro" id="IPR036915">
    <property type="entry name" value="Cyclin-like_sf"/>
</dbReference>
<reference evidence="3" key="1">
    <citation type="submission" date="2023-03" db="EMBL/GenBank/DDBJ databases">
        <title>Massive genome expansion in bonnet fungi (Mycena s.s.) driven by repeated elements and novel gene families across ecological guilds.</title>
        <authorList>
            <consortium name="Lawrence Berkeley National Laboratory"/>
            <person name="Harder C.B."/>
            <person name="Miyauchi S."/>
            <person name="Viragh M."/>
            <person name="Kuo A."/>
            <person name="Thoen E."/>
            <person name="Andreopoulos B."/>
            <person name="Lu D."/>
            <person name="Skrede I."/>
            <person name="Drula E."/>
            <person name="Henrissat B."/>
            <person name="Morin E."/>
            <person name="Kohler A."/>
            <person name="Barry K."/>
            <person name="LaButti K."/>
            <person name="Morin E."/>
            <person name="Salamov A."/>
            <person name="Lipzen A."/>
            <person name="Mereny Z."/>
            <person name="Hegedus B."/>
            <person name="Baldrian P."/>
            <person name="Stursova M."/>
            <person name="Weitz H."/>
            <person name="Taylor A."/>
            <person name="Grigoriev I.V."/>
            <person name="Nagy L.G."/>
            <person name="Martin F."/>
            <person name="Kauserud H."/>
        </authorList>
    </citation>
    <scope>NUCLEOTIDE SEQUENCE</scope>
    <source>
        <strain evidence="3">9284</strain>
    </source>
</reference>
<comment type="caution">
    <text evidence="3">The sequence shown here is derived from an EMBL/GenBank/DDBJ whole genome shotgun (WGS) entry which is preliminary data.</text>
</comment>
<dbReference type="GO" id="GO:0000307">
    <property type="term" value="C:cyclin-dependent protein kinase holoenzyme complex"/>
    <property type="evidence" value="ECO:0007669"/>
    <property type="project" value="TreeGrafter"/>
</dbReference>
<dbReference type="GO" id="GO:0016538">
    <property type="term" value="F:cyclin-dependent protein serine/threonine kinase regulator activity"/>
    <property type="evidence" value="ECO:0007669"/>
    <property type="project" value="TreeGrafter"/>
</dbReference>
<feature type="region of interest" description="Disordered" evidence="1">
    <location>
        <begin position="311"/>
        <end position="333"/>
    </location>
</feature>
<organism evidence="3 4">
    <name type="scientific">Roridomyces roridus</name>
    <dbReference type="NCBI Taxonomy" id="1738132"/>
    <lineage>
        <taxon>Eukaryota</taxon>
        <taxon>Fungi</taxon>
        <taxon>Dikarya</taxon>
        <taxon>Basidiomycota</taxon>
        <taxon>Agaricomycotina</taxon>
        <taxon>Agaricomycetes</taxon>
        <taxon>Agaricomycetidae</taxon>
        <taxon>Agaricales</taxon>
        <taxon>Marasmiineae</taxon>
        <taxon>Mycenaceae</taxon>
        <taxon>Roridomyces</taxon>
    </lineage>
</organism>
<dbReference type="Proteomes" id="UP001221142">
    <property type="component" value="Unassembled WGS sequence"/>
</dbReference>
<feature type="region of interest" description="Disordered" evidence="1">
    <location>
        <begin position="222"/>
        <end position="274"/>
    </location>
</feature>
<dbReference type="SUPFAM" id="SSF47954">
    <property type="entry name" value="Cyclin-like"/>
    <property type="match status" value="1"/>
</dbReference>